<evidence type="ECO:0000313" key="7">
    <source>
        <dbReference type="Proteomes" id="UP000050865"/>
    </source>
</evidence>
<dbReference type="Pfam" id="PF04203">
    <property type="entry name" value="Sortase"/>
    <property type="match status" value="1"/>
</dbReference>
<dbReference type="Pfam" id="PF17802">
    <property type="entry name" value="SpaA"/>
    <property type="match status" value="1"/>
</dbReference>
<evidence type="ECO:0000256" key="2">
    <source>
        <dbReference type="PIRSR" id="PIRSR605754-1"/>
    </source>
</evidence>
<feature type="active site" description="Proton donor/acceptor" evidence="2">
    <location>
        <position position="149"/>
    </location>
</feature>
<dbReference type="NCBIfam" id="NF033745">
    <property type="entry name" value="class_C_sortase"/>
    <property type="match status" value="1"/>
</dbReference>
<feature type="active site" description="Acyl-thioester intermediate" evidence="2">
    <location>
        <position position="211"/>
    </location>
</feature>
<sequence>MSKRKQRPRAYLATQIIAFLFLIFGAAVALYPFYVGGLNDLLDNYRAAQTQRANQKNADDQLAAMRRRNAALKKSGIHANADPFSGLSRKQTVDLKHDMIGDVIVPKLKLTVPLFKTLTEATLQVGAAVVPGTSMPVGGPNTHTVIAGHRGLVDRRLFSDLNRVKKGDLFVLKVFDKHLAYKVFRIQVVKPDDTDVLRIEAGKDLATLLTCTPYMINSHRLLITGHRVPYTPAVAHDVAGSQQRERWQQLAILLAAIGALFVLAWAMGRRIHTLLLRRHVFNLLFYRVDLEGHPVSGAVYQLCKKNGKPLYRQGKVLEVKSDETGQVFIEHLPGGVYLLKELAPTRWRVKVGKKKLRQQKLRFYPKKGQAEAVTVSNDRWEIKR</sequence>
<dbReference type="AlphaFoldDB" id="A0A0R2FHT6"/>
<dbReference type="PATRIC" id="fig|1423730.4.peg.1283"/>
<dbReference type="InterPro" id="IPR041033">
    <property type="entry name" value="SpaA_PFL_dom_1"/>
</dbReference>
<dbReference type="RefSeq" id="WP_056989227.1">
    <property type="nucleotide sequence ID" value="NZ_AYZJ01000023.1"/>
</dbReference>
<comment type="caution">
    <text evidence="6">The sequence shown here is derived from an EMBL/GenBank/DDBJ whole genome shotgun (WGS) entry which is preliminary data.</text>
</comment>
<dbReference type="Gene3D" id="2.40.260.10">
    <property type="entry name" value="Sortase"/>
    <property type="match status" value="1"/>
</dbReference>
<dbReference type="InterPro" id="IPR013783">
    <property type="entry name" value="Ig-like_fold"/>
</dbReference>
<feature type="coiled-coil region" evidence="3">
    <location>
        <begin position="38"/>
        <end position="75"/>
    </location>
</feature>
<dbReference type="InterPro" id="IPR042002">
    <property type="entry name" value="Sortase_C"/>
</dbReference>
<reference evidence="6 7" key="1">
    <citation type="journal article" date="2015" name="Genome Announc.">
        <title>Expanding the biotechnology potential of lactobacilli through comparative genomics of 213 strains and associated genera.</title>
        <authorList>
            <person name="Sun Z."/>
            <person name="Harris H.M."/>
            <person name="McCann A."/>
            <person name="Guo C."/>
            <person name="Argimon S."/>
            <person name="Zhang W."/>
            <person name="Yang X."/>
            <person name="Jeffery I.B."/>
            <person name="Cooney J.C."/>
            <person name="Kagawa T.F."/>
            <person name="Liu W."/>
            <person name="Song Y."/>
            <person name="Salvetti E."/>
            <person name="Wrobel A."/>
            <person name="Rasinkangas P."/>
            <person name="Parkhill J."/>
            <person name="Rea M.C."/>
            <person name="O'Sullivan O."/>
            <person name="Ritari J."/>
            <person name="Douillard F.P."/>
            <person name="Paul Ross R."/>
            <person name="Yang R."/>
            <person name="Briner A.E."/>
            <person name="Felis G.E."/>
            <person name="de Vos W.M."/>
            <person name="Barrangou R."/>
            <person name="Klaenhammer T.R."/>
            <person name="Caufield P.W."/>
            <person name="Cui Y."/>
            <person name="Zhang H."/>
            <person name="O'Toole P.W."/>
        </authorList>
    </citation>
    <scope>NUCLEOTIDE SEQUENCE [LARGE SCALE GENOMIC DNA]</scope>
    <source>
        <strain evidence="6 7">DSM 22697</strain>
    </source>
</reference>
<protein>
    <submittedName>
        <fullName evidence="6">Sortase family protein</fullName>
    </submittedName>
</protein>
<dbReference type="STRING" id="1423730.FC75_GL001227"/>
<evidence type="ECO:0000256" key="1">
    <source>
        <dbReference type="ARBA" id="ARBA00022801"/>
    </source>
</evidence>
<evidence type="ECO:0000259" key="5">
    <source>
        <dbReference type="Pfam" id="PF17802"/>
    </source>
</evidence>
<evidence type="ECO:0000256" key="3">
    <source>
        <dbReference type="SAM" id="Coils"/>
    </source>
</evidence>
<dbReference type="Proteomes" id="UP000050865">
    <property type="component" value="Unassembled WGS sequence"/>
</dbReference>
<dbReference type="NCBIfam" id="TIGR01076">
    <property type="entry name" value="sortase_fam"/>
    <property type="match status" value="1"/>
</dbReference>
<dbReference type="SUPFAM" id="SSF63817">
    <property type="entry name" value="Sortase"/>
    <property type="match status" value="1"/>
</dbReference>
<accession>A0A0R2FHT6</accession>
<keyword evidence="1" id="KW-0378">Hydrolase</keyword>
<evidence type="ECO:0000256" key="4">
    <source>
        <dbReference type="SAM" id="Phobius"/>
    </source>
</evidence>
<keyword evidence="4" id="KW-0472">Membrane</keyword>
<keyword evidence="7" id="KW-1185">Reference proteome</keyword>
<dbReference type="Gene3D" id="2.60.40.10">
    <property type="entry name" value="Immunoglobulins"/>
    <property type="match status" value="1"/>
</dbReference>
<dbReference type="CDD" id="cd05827">
    <property type="entry name" value="Sortase_C"/>
    <property type="match status" value="1"/>
</dbReference>
<dbReference type="InterPro" id="IPR005754">
    <property type="entry name" value="Sortase"/>
</dbReference>
<gene>
    <name evidence="6" type="ORF">FC75_GL001227</name>
</gene>
<keyword evidence="4" id="KW-1133">Transmembrane helix</keyword>
<keyword evidence="4" id="KW-0812">Transmembrane</keyword>
<proteinExistence type="predicted"/>
<organism evidence="6 7">
    <name type="scientific">Lacticaseibacillus camelliae DSM 22697 = JCM 13995</name>
    <dbReference type="NCBI Taxonomy" id="1423730"/>
    <lineage>
        <taxon>Bacteria</taxon>
        <taxon>Bacillati</taxon>
        <taxon>Bacillota</taxon>
        <taxon>Bacilli</taxon>
        <taxon>Lactobacillales</taxon>
        <taxon>Lactobacillaceae</taxon>
        <taxon>Lacticaseibacillus</taxon>
    </lineage>
</organism>
<name>A0A0R2FHT6_9LACO</name>
<feature type="domain" description="SpaA-like prealbumin fold" evidence="5">
    <location>
        <begin position="285"/>
        <end position="343"/>
    </location>
</feature>
<dbReference type="GO" id="GO:0016787">
    <property type="term" value="F:hydrolase activity"/>
    <property type="evidence" value="ECO:0007669"/>
    <property type="project" value="UniProtKB-KW"/>
</dbReference>
<feature type="transmembrane region" description="Helical" evidence="4">
    <location>
        <begin position="250"/>
        <end position="268"/>
    </location>
</feature>
<dbReference type="InterPro" id="IPR023365">
    <property type="entry name" value="Sortase_dom-sf"/>
</dbReference>
<keyword evidence="3" id="KW-0175">Coiled coil</keyword>
<feature type="transmembrane region" description="Helical" evidence="4">
    <location>
        <begin position="12"/>
        <end position="34"/>
    </location>
</feature>
<dbReference type="EMBL" id="AYZJ01000023">
    <property type="protein sequence ID" value="KRN24426.1"/>
    <property type="molecule type" value="Genomic_DNA"/>
</dbReference>
<evidence type="ECO:0000313" key="6">
    <source>
        <dbReference type="EMBL" id="KRN24426.1"/>
    </source>
</evidence>